<organism evidence="2 3">
    <name type="scientific">Blattamonas nauphoetae</name>
    <dbReference type="NCBI Taxonomy" id="2049346"/>
    <lineage>
        <taxon>Eukaryota</taxon>
        <taxon>Metamonada</taxon>
        <taxon>Preaxostyla</taxon>
        <taxon>Oxymonadida</taxon>
        <taxon>Blattamonas</taxon>
    </lineage>
</organism>
<proteinExistence type="predicted"/>
<accession>A0ABQ9X9L9</accession>
<dbReference type="Proteomes" id="UP001281761">
    <property type="component" value="Unassembled WGS sequence"/>
</dbReference>
<evidence type="ECO:0000313" key="3">
    <source>
        <dbReference type="Proteomes" id="UP001281761"/>
    </source>
</evidence>
<protein>
    <submittedName>
        <fullName evidence="2">Uncharacterized protein</fullName>
    </submittedName>
</protein>
<name>A0ABQ9X9L9_9EUKA</name>
<evidence type="ECO:0000256" key="1">
    <source>
        <dbReference type="SAM" id="MobiDB-lite"/>
    </source>
</evidence>
<reference evidence="2 3" key="1">
    <citation type="journal article" date="2022" name="bioRxiv">
        <title>Genomics of Preaxostyla Flagellates Illuminates Evolutionary Transitions and the Path Towards Mitochondrial Loss.</title>
        <authorList>
            <person name="Novak L.V.F."/>
            <person name="Treitli S.C."/>
            <person name="Pyrih J."/>
            <person name="Halakuc P."/>
            <person name="Pipaliya S.V."/>
            <person name="Vacek V."/>
            <person name="Brzon O."/>
            <person name="Soukal P."/>
            <person name="Eme L."/>
            <person name="Dacks J.B."/>
            <person name="Karnkowska A."/>
            <person name="Elias M."/>
            <person name="Hampl V."/>
        </authorList>
    </citation>
    <scope>NUCLEOTIDE SEQUENCE [LARGE SCALE GENOMIC DNA]</scope>
    <source>
        <strain evidence="2">NAU3</strain>
        <tissue evidence="2">Gut</tissue>
    </source>
</reference>
<dbReference type="EMBL" id="JARBJD010000196">
    <property type="protein sequence ID" value="KAK2947574.1"/>
    <property type="molecule type" value="Genomic_DNA"/>
</dbReference>
<sequence length="207" mass="23635">MDSSALLFISRLRFQPESKYLFSPPKRKITATDASKMINGESPTFDQNIQMMNEDNHSLQHQNRKPRHTIVTLFPNSQTNQLTVAPDDPISQSNEKKPEDNDLLPTPLQQFEVNRPSPDKSSFSAEQLSLTEACLCPQTPTSVFEAFRDQFGLPLNDLDTECRTHRQSASWQLCVSLPSEMERARFHSEIVQQFNAFNTSESRSDNE</sequence>
<evidence type="ECO:0000313" key="2">
    <source>
        <dbReference type="EMBL" id="KAK2947574.1"/>
    </source>
</evidence>
<gene>
    <name evidence="2" type="ORF">BLNAU_17479</name>
</gene>
<comment type="caution">
    <text evidence="2">The sequence shown here is derived from an EMBL/GenBank/DDBJ whole genome shotgun (WGS) entry which is preliminary data.</text>
</comment>
<feature type="region of interest" description="Disordered" evidence="1">
    <location>
        <begin position="76"/>
        <end position="105"/>
    </location>
</feature>
<keyword evidence="3" id="KW-1185">Reference proteome</keyword>